<gene>
    <name evidence="4" type="ORF">FR943_15330</name>
</gene>
<dbReference type="Pfam" id="PF04116">
    <property type="entry name" value="FA_hydroxylase"/>
    <property type="match status" value="1"/>
</dbReference>
<evidence type="ECO:0000313" key="5">
    <source>
        <dbReference type="Proteomes" id="UP000812982"/>
    </source>
</evidence>
<evidence type="ECO:0000256" key="2">
    <source>
        <dbReference type="SAM" id="Phobius"/>
    </source>
</evidence>
<evidence type="ECO:0000313" key="4">
    <source>
        <dbReference type="EMBL" id="MBU9765211.1"/>
    </source>
</evidence>
<feature type="domain" description="Fatty acid hydroxylase" evidence="3">
    <location>
        <begin position="28"/>
        <end position="172"/>
    </location>
</feature>
<evidence type="ECO:0000259" key="3">
    <source>
        <dbReference type="Pfam" id="PF04116"/>
    </source>
</evidence>
<proteinExistence type="predicted"/>
<keyword evidence="2" id="KW-0472">Membrane</keyword>
<comment type="caution">
    <text evidence="4">The sequence shown here is derived from an EMBL/GenBank/DDBJ whole genome shotgun (WGS) entry which is preliminary data.</text>
</comment>
<dbReference type="EMBL" id="VOMB01000019">
    <property type="protein sequence ID" value="MBU9765211.1"/>
    <property type="molecule type" value="Genomic_DNA"/>
</dbReference>
<sequence length="195" mass="22419">MLGTALVFSLTARGHAGDWQLTDLLVPVAMLAVFPFFEWIVHVFVLHWRPRTLGPIRLDSRLARDHRRHHVDPRAIPLIFIPWPALLWILPVAVAVALLAFPRPGLGLTFLSFLTALGLGYEWCHYLIHTDYKPKTRVYRAIWRNHRQHHYKNEHYWFTVTTAGTADRVLRTAPDPATVTTSPTSRNLHATMPAR</sequence>
<feature type="transmembrane region" description="Helical" evidence="2">
    <location>
        <begin position="107"/>
        <end position="128"/>
    </location>
</feature>
<feature type="transmembrane region" description="Helical" evidence="2">
    <location>
        <begin position="24"/>
        <end position="48"/>
    </location>
</feature>
<organism evidence="4 5">
    <name type="scientific">[Mycobacterium] fortunisiensis</name>
    <dbReference type="NCBI Taxonomy" id="2600579"/>
    <lineage>
        <taxon>Bacteria</taxon>
        <taxon>Bacillati</taxon>
        <taxon>Actinomycetota</taxon>
        <taxon>Actinomycetes</taxon>
        <taxon>Mycobacteriales</taxon>
        <taxon>Mycobacteriaceae</taxon>
        <taxon>Mycolicibacterium</taxon>
    </lineage>
</organism>
<name>A0ABS6KNR8_9MYCO</name>
<keyword evidence="5" id="KW-1185">Reference proteome</keyword>
<dbReference type="InterPro" id="IPR006694">
    <property type="entry name" value="Fatty_acid_hydroxylase"/>
</dbReference>
<protein>
    <submittedName>
        <fullName evidence="4">Sterol desaturase family protein</fullName>
    </submittedName>
</protein>
<reference evidence="4 5" key="1">
    <citation type="journal article" date="2021" name="Sci. Rep.">
        <title>Phenotypic and genomic hallmarks of a novel, potentially pathogenic rapidly growing Mycobacterium species related to the Mycobacterium fortuitum complex.</title>
        <authorList>
            <person name="Gharbi R."/>
            <person name="Khanna V."/>
            <person name="Frigui W."/>
            <person name="Mhenni B."/>
            <person name="Brosch R."/>
            <person name="Mardassi H."/>
        </authorList>
    </citation>
    <scope>NUCLEOTIDE SEQUENCE [LARGE SCALE GENOMIC DNA]</scope>
    <source>
        <strain evidence="4 5">TNTM28</strain>
    </source>
</reference>
<feature type="region of interest" description="Disordered" evidence="1">
    <location>
        <begin position="174"/>
        <end position="195"/>
    </location>
</feature>
<evidence type="ECO:0000256" key="1">
    <source>
        <dbReference type="SAM" id="MobiDB-lite"/>
    </source>
</evidence>
<keyword evidence="2" id="KW-1133">Transmembrane helix</keyword>
<dbReference type="Proteomes" id="UP000812982">
    <property type="component" value="Unassembled WGS sequence"/>
</dbReference>
<feature type="transmembrane region" description="Helical" evidence="2">
    <location>
        <begin position="75"/>
        <end position="101"/>
    </location>
</feature>
<accession>A0ABS6KNR8</accession>
<feature type="compositionally biased region" description="Polar residues" evidence="1">
    <location>
        <begin position="178"/>
        <end position="188"/>
    </location>
</feature>
<keyword evidence="2" id="KW-0812">Transmembrane</keyword>